<name>A0AAV7I2A6_COTGL</name>
<accession>A0AAV7I2A6</accession>
<dbReference type="AlphaFoldDB" id="A0AAV7I2A6"/>
<dbReference type="Proteomes" id="UP000826195">
    <property type="component" value="Unassembled WGS sequence"/>
</dbReference>
<reference evidence="1 2" key="1">
    <citation type="journal article" date="2021" name="J. Hered.">
        <title>A chromosome-level genome assembly of the parasitoid wasp, Cotesia glomerata (Hymenoptera: Braconidae).</title>
        <authorList>
            <person name="Pinto B.J."/>
            <person name="Weis J.J."/>
            <person name="Gamble T."/>
            <person name="Ode P.J."/>
            <person name="Paul R."/>
            <person name="Zaspel J.M."/>
        </authorList>
    </citation>
    <scope>NUCLEOTIDE SEQUENCE [LARGE SCALE GENOMIC DNA]</scope>
    <source>
        <strain evidence="1">CgM1</strain>
    </source>
</reference>
<keyword evidence="2" id="KW-1185">Reference proteome</keyword>
<evidence type="ECO:0000313" key="2">
    <source>
        <dbReference type="Proteomes" id="UP000826195"/>
    </source>
</evidence>
<dbReference type="Gene3D" id="3.90.730.10">
    <property type="entry name" value="Ribonuclease T2-like"/>
    <property type="match status" value="1"/>
</dbReference>
<protein>
    <submittedName>
        <fullName evidence="1">Uncharacterized protein</fullName>
    </submittedName>
</protein>
<comment type="caution">
    <text evidence="1">The sequence shown here is derived from an EMBL/GenBank/DDBJ whole genome shotgun (WGS) entry which is preliminary data.</text>
</comment>
<proteinExistence type="predicted"/>
<organism evidence="1 2">
    <name type="scientific">Cotesia glomerata</name>
    <name type="common">Lepidopteran parasitic wasp</name>
    <name type="synonym">Apanteles glomeratus</name>
    <dbReference type="NCBI Taxonomy" id="32391"/>
    <lineage>
        <taxon>Eukaryota</taxon>
        <taxon>Metazoa</taxon>
        <taxon>Ecdysozoa</taxon>
        <taxon>Arthropoda</taxon>
        <taxon>Hexapoda</taxon>
        <taxon>Insecta</taxon>
        <taxon>Pterygota</taxon>
        <taxon>Neoptera</taxon>
        <taxon>Endopterygota</taxon>
        <taxon>Hymenoptera</taxon>
        <taxon>Apocrita</taxon>
        <taxon>Ichneumonoidea</taxon>
        <taxon>Braconidae</taxon>
        <taxon>Microgastrinae</taxon>
        <taxon>Cotesia</taxon>
    </lineage>
</organism>
<gene>
    <name evidence="1" type="ORF">KQX54_008716</name>
</gene>
<dbReference type="EMBL" id="JAHXZJ010001492">
    <property type="protein sequence ID" value="KAH0552322.1"/>
    <property type="molecule type" value="Genomic_DNA"/>
</dbReference>
<dbReference type="GO" id="GO:0033897">
    <property type="term" value="F:ribonuclease T2 activity"/>
    <property type="evidence" value="ECO:0007669"/>
    <property type="project" value="InterPro"/>
</dbReference>
<dbReference type="GO" id="GO:0003723">
    <property type="term" value="F:RNA binding"/>
    <property type="evidence" value="ECO:0007669"/>
    <property type="project" value="InterPro"/>
</dbReference>
<sequence length="238" mass="28012">MNDILDQSNITHGNNYTYQKISDAVSKVTQGKKPAVKCFRDHISRRRNNLVLDKITLFFDKSLNLFQFHDDPLDKYPTLREDNNDYYLLSQKAYPAECLQHCSNSTKYQKPKCSWIIREFTFILKNNIDFSCGGNDPHNYDAKYNFTSLSSIKNEIVDKWENKDDYNNIEVLSVIEFVMDKTFNPTNPIDSQIQKFLNGQSSSYAHVCNRDKVIFYEGFIDYVEKKGRIEEWAKKEFQ</sequence>
<evidence type="ECO:0000313" key="1">
    <source>
        <dbReference type="EMBL" id="KAH0552322.1"/>
    </source>
</evidence>
<dbReference type="SUPFAM" id="SSF55895">
    <property type="entry name" value="Ribonuclease Rh-like"/>
    <property type="match status" value="1"/>
</dbReference>
<dbReference type="InterPro" id="IPR036430">
    <property type="entry name" value="RNase_T2-like_sf"/>
</dbReference>